<accession>A0A3M0JQW3</accession>
<reference evidence="1 2" key="1">
    <citation type="submission" date="2018-07" db="EMBL/GenBank/DDBJ databases">
        <title>A high quality draft genome assembly of the barn swallow (H. rustica rustica).</title>
        <authorList>
            <person name="Formenti G."/>
            <person name="Chiara M."/>
            <person name="Poveda L."/>
            <person name="Francoijs K.-J."/>
            <person name="Bonisoli-Alquati A."/>
            <person name="Canova L."/>
            <person name="Gianfranceschi L."/>
            <person name="Horner D.S."/>
            <person name="Saino N."/>
        </authorList>
    </citation>
    <scope>NUCLEOTIDE SEQUENCE [LARGE SCALE GENOMIC DNA]</scope>
    <source>
        <strain evidence="1">Chelidonia</strain>
        <tissue evidence="1">Blood</tissue>
    </source>
</reference>
<comment type="caution">
    <text evidence="1">The sequence shown here is derived from an EMBL/GenBank/DDBJ whole genome shotgun (WGS) entry which is preliminary data.</text>
</comment>
<dbReference type="AlphaFoldDB" id="A0A3M0JQW3"/>
<evidence type="ECO:0000313" key="1">
    <source>
        <dbReference type="EMBL" id="RMC03229.1"/>
    </source>
</evidence>
<dbReference type="EMBL" id="QRBI01000131">
    <property type="protein sequence ID" value="RMC03229.1"/>
    <property type="molecule type" value="Genomic_DNA"/>
</dbReference>
<sequence length="163" mass="18634">MYRALRVDDEQVKSLWVCLDGQSSKEDIIGCDCYRLEGNPDFQKGLEGHRELLASQPHLNPWKDDGAPHSGGHFFHMDDRNVIRSSQHEFTKGKSCLTNLIAFYNEMTVWMNEWRAVDIACLDFRKSFGAVSHNVLIGKLSKDNGIEDQVSREHVCVNLPKEI</sequence>
<dbReference type="OrthoDB" id="10063195at2759"/>
<dbReference type="STRING" id="333673.A0A3M0JQW3"/>
<protein>
    <recommendedName>
        <fullName evidence="3">Reverse transcriptase domain-containing protein</fullName>
    </recommendedName>
</protein>
<dbReference type="Proteomes" id="UP000269221">
    <property type="component" value="Unassembled WGS sequence"/>
</dbReference>
<gene>
    <name evidence="1" type="ORF">DUI87_20423</name>
</gene>
<dbReference type="PANTHER" id="PTHR33332">
    <property type="entry name" value="REVERSE TRANSCRIPTASE DOMAIN-CONTAINING PROTEIN"/>
    <property type="match status" value="1"/>
</dbReference>
<evidence type="ECO:0000313" key="2">
    <source>
        <dbReference type="Proteomes" id="UP000269221"/>
    </source>
</evidence>
<organism evidence="1 2">
    <name type="scientific">Hirundo rustica rustica</name>
    <dbReference type="NCBI Taxonomy" id="333673"/>
    <lineage>
        <taxon>Eukaryota</taxon>
        <taxon>Metazoa</taxon>
        <taxon>Chordata</taxon>
        <taxon>Craniata</taxon>
        <taxon>Vertebrata</taxon>
        <taxon>Euteleostomi</taxon>
        <taxon>Archelosauria</taxon>
        <taxon>Archosauria</taxon>
        <taxon>Dinosauria</taxon>
        <taxon>Saurischia</taxon>
        <taxon>Theropoda</taxon>
        <taxon>Coelurosauria</taxon>
        <taxon>Aves</taxon>
        <taxon>Neognathae</taxon>
        <taxon>Neoaves</taxon>
        <taxon>Telluraves</taxon>
        <taxon>Australaves</taxon>
        <taxon>Passeriformes</taxon>
        <taxon>Sylvioidea</taxon>
        <taxon>Hirundinidae</taxon>
        <taxon>Hirundo</taxon>
    </lineage>
</organism>
<keyword evidence="2" id="KW-1185">Reference proteome</keyword>
<proteinExistence type="predicted"/>
<name>A0A3M0JQW3_HIRRU</name>
<evidence type="ECO:0008006" key="3">
    <source>
        <dbReference type="Google" id="ProtNLM"/>
    </source>
</evidence>